<protein>
    <recommendedName>
        <fullName evidence="1">Dynein heavy chain coiled coil stalk domain-containing protein</fullName>
    </recommendedName>
</protein>
<proteinExistence type="predicted"/>
<reference evidence="2 3" key="1">
    <citation type="submission" date="2014-11" db="EMBL/GenBank/DDBJ databases">
        <authorList>
            <person name="Zhu J."/>
            <person name="Qi W."/>
            <person name="Song R."/>
        </authorList>
    </citation>
    <scope>NUCLEOTIDE SEQUENCE [LARGE SCALE GENOMIC DNA]</scope>
</reference>
<dbReference type="PANTHER" id="PTHR10676">
    <property type="entry name" value="DYNEIN HEAVY CHAIN FAMILY PROTEIN"/>
    <property type="match status" value="1"/>
</dbReference>
<dbReference type="GO" id="GO:0008569">
    <property type="term" value="F:minus-end-directed microtubule motor activity"/>
    <property type="evidence" value="ECO:0007669"/>
    <property type="project" value="TreeGrafter"/>
</dbReference>
<evidence type="ECO:0000259" key="1">
    <source>
        <dbReference type="Pfam" id="PF12777"/>
    </source>
</evidence>
<dbReference type="AlphaFoldDB" id="A0A0G4FCQ4"/>
<evidence type="ECO:0000313" key="3">
    <source>
        <dbReference type="Proteomes" id="UP000041254"/>
    </source>
</evidence>
<dbReference type="STRING" id="1169540.A0A0G4FCQ4"/>
<dbReference type="Pfam" id="PF12777">
    <property type="entry name" value="MT"/>
    <property type="match status" value="1"/>
</dbReference>
<accession>A0A0G4FCQ4</accession>
<dbReference type="InterPro" id="IPR024743">
    <property type="entry name" value="Dynein_HC_stalk"/>
</dbReference>
<dbReference type="GO" id="GO:0030286">
    <property type="term" value="C:dynein complex"/>
    <property type="evidence" value="ECO:0007669"/>
    <property type="project" value="InterPro"/>
</dbReference>
<feature type="domain" description="Dynein heavy chain coiled coil stalk" evidence="1">
    <location>
        <begin position="2"/>
        <end position="104"/>
    </location>
</feature>
<keyword evidence="3" id="KW-1185">Reference proteome</keyword>
<dbReference type="InterPro" id="IPR026983">
    <property type="entry name" value="DHC"/>
</dbReference>
<dbReference type="GO" id="GO:0097729">
    <property type="term" value="C:9+2 motile cilium"/>
    <property type="evidence" value="ECO:0007669"/>
    <property type="project" value="TreeGrafter"/>
</dbReference>
<dbReference type="VEuPathDB" id="CryptoDB:Vbra_15094"/>
<organism evidence="2 3">
    <name type="scientific">Vitrella brassicaformis (strain CCMP3155)</name>
    <dbReference type="NCBI Taxonomy" id="1169540"/>
    <lineage>
        <taxon>Eukaryota</taxon>
        <taxon>Sar</taxon>
        <taxon>Alveolata</taxon>
        <taxon>Colpodellida</taxon>
        <taxon>Vitrellaceae</taxon>
        <taxon>Vitrella</taxon>
    </lineage>
</organism>
<dbReference type="Gene3D" id="1.20.920.20">
    <property type="match status" value="1"/>
</dbReference>
<sequence>MASAALARVDKSQVTELKSLPVPPPLVKMTMEAVNTILGEGTDWHVVQKVLSDPSFLDRLKGVSSDNVSTAVLDKLQKCIDNADYTPDNVGRQSKAAKSLCAWTHAFYNEAKA</sequence>
<dbReference type="InParanoid" id="A0A0G4FCQ4"/>
<dbReference type="EMBL" id="CDMY01000406">
    <property type="protein sequence ID" value="CEM10939.1"/>
    <property type="molecule type" value="Genomic_DNA"/>
</dbReference>
<name>A0A0G4FCQ4_VITBC</name>
<dbReference type="PhylomeDB" id="A0A0G4FCQ4"/>
<gene>
    <name evidence="2" type="ORF">Vbra_15094</name>
</gene>
<evidence type="ECO:0000313" key="2">
    <source>
        <dbReference type="EMBL" id="CEM10939.1"/>
    </source>
</evidence>
<dbReference type="PANTHER" id="PTHR10676:SF339">
    <property type="entry name" value="DYNEIN AXONEMAL HEAVY CHAIN 6"/>
    <property type="match status" value="1"/>
</dbReference>
<dbReference type="Proteomes" id="UP000041254">
    <property type="component" value="Unassembled WGS sequence"/>
</dbReference>
<dbReference type="GO" id="GO:0045505">
    <property type="term" value="F:dynein intermediate chain binding"/>
    <property type="evidence" value="ECO:0007669"/>
    <property type="project" value="InterPro"/>
</dbReference>
<dbReference type="OrthoDB" id="330581at2759"/>
<dbReference type="GO" id="GO:0060294">
    <property type="term" value="P:cilium movement involved in cell motility"/>
    <property type="evidence" value="ECO:0007669"/>
    <property type="project" value="TreeGrafter"/>
</dbReference>
<dbReference type="GO" id="GO:0051959">
    <property type="term" value="F:dynein light intermediate chain binding"/>
    <property type="evidence" value="ECO:0007669"/>
    <property type="project" value="InterPro"/>
</dbReference>